<name>A0A835RMJ6_VANPL</name>
<reference evidence="3 4" key="1">
    <citation type="journal article" date="2020" name="Nat. Food">
        <title>A phased Vanilla planifolia genome enables genetic improvement of flavour and production.</title>
        <authorList>
            <person name="Hasing T."/>
            <person name="Tang H."/>
            <person name="Brym M."/>
            <person name="Khazi F."/>
            <person name="Huang T."/>
            <person name="Chambers A.H."/>
        </authorList>
    </citation>
    <scope>NUCLEOTIDE SEQUENCE [LARGE SCALE GENOMIC DNA]</scope>
    <source>
        <tissue evidence="2">Leaf</tissue>
    </source>
</reference>
<dbReference type="Proteomes" id="UP000639772">
    <property type="component" value="Unassembled WGS sequence"/>
</dbReference>
<comment type="caution">
    <text evidence="2">The sequence shown here is derived from an EMBL/GenBank/DDBJ whole genome shotgun (WGS) entry which is preliminary data.</text>
</comment>
<sequence length="138" mass="14480">MDVGKRVSNSATLAAKPTIAEPNAAAFRLCPSGNLVDGKLRSSSSLMDVYEIACITRELNRLLLRASAAAHSAAAFAGSRRPPEKKVSGLRGFLTRQTLAFCGPDGGCSIVLPEGSRSVRRRCRVAGGTADGRTDCQS</sequence>
<evidence type="ECO:0000313" key="4">
    <source>
        <dbReference type="Proteomes" id="UP000639772"/>
    </source>
</evidence>
<proteinExistence type="predicted"/>
<evidence type="ECO:0000313" key="3">
    <source>
        <dbReference type="Proteomes" id="UP000636800"/>
    </source>
</evidence>
<dbReference type="AlphaFoldDB" id="A0A835RMJ6"/>
<gene>
    <name evidence="2" type="ORF">HPP92_005895</name>
    <name evidence="1" type="ORF">HPP92_006156</name>
</gene>
<dbReference type="Proteomes" id="UP000636800">
    <property type="component" value="Chromosome 2"/>
</dbReference>
<evidence type="ECO:0000313" key="2">
    <source>
        <dbReference type="EMBL" id="KAG0494901.1"/>
    </source>
</evidence>
<protein>
    <submittedName>
        <fullName evidence="2">Uncharacterized protein</fullName>
    </submittedName>
</protein>
<organism evidence="2 4">
    <name type="scientific">Vanilla planifolia</name>
    <name type="common">Vanilla</name>
    <dbReference type="NCBI Taxonomy" id="51239"/>
    <lineage>
        <taxon>Eukaryota</taxon>
        <taxon>Viridiplantae</taxon>
        <taxon>Streptophyta</taxon>
        <taxon>Embryophyta</taxon>
        <taxon>Tracheophyta</taxon>
        <taxon>Spermatophyta</taxon>
        <taxon>Magnoliopsida</taxon>
        <taxon>Liliopsida</taxon>
        <taxon>Asparagales</taxon>
        <taxon>Orchidaceae</taxon>
        <taxon>Vanilloideae</taxon>
        <taxon>Vanilleae</taxon>
        <taxon>Vanilla</taxon>
    </lineage>
</organism>
<accession>A0A835RMJ6</accession>
<keyword evidence="3" id="KW-1185">Reference proteome</keyword>
<dbReference type="EMBL" id="JADCNL010000002">
    <property type="protein sequence ID" value="KAG0492758.1"/>
    <property type="molecule type" value="Genomic_DNA"/>
</dbReference>
<dbReference type="EMBL" id="JADCNM010000002">
    <property type="protein sequence ID" value="KAG0494901.1"/>
    <property type="molecule type" value="Genomic_DNA"/>
</dbReference>
<evidence type="ECO:0000313" key="1">
    <source>
        <dbReference type="EMBL" id="KAG0492758.1"/>
    </source>
</evidence>